<accession>A0A0E0N3K9</accession>
<name>A0A0E0N3K9_ORYRU</name>
<dbReference type="Gramene" id="ORUFI01G37050.1">
    <property type="protein sequence ID" value="ORUFI01G37050.1"/>
    <property type="gene ID" value="ORUFI01G37050"/>
</dbReference>
<evidence type="ECO:0000256" key="2">
    <source>
        <dbReference type="SAM" id="SignalP"/>
    </source>
</evidence>
<sequence length="217" mass="24030">MSGWRHCHAAVLMGRLMGHARSLATCCRFAVRVAAVVDADLSSGGGLHDRRGRARWRLQPPTPGCRAEFVDPICTAEIHLRSCCPTPCQIRRCRGASHPSTRPNAWEERGVELVARFLVASTPVAKLAVPSGDRKGTVTKRRGRPEEDRGWSEEEERRGGRWRGDAVCCGGDGVERDVTMEKKSSLALDKIRAGLEFGRQDEEITQEKLPDCAFVLR</sequence>
<evidence type="ECO:0000313" key="4">
    <source>
        <dbReference type="Proteomes" id="UP000008022"/>
    </source>
</evidence>
<feature type="region of interest" description="Disordered" evidence="1">
    <location>
        <begin position="130"/>
        <end position="156"/>
    </location>
</feature>
<dbReference type="HOGENOM" id="CLU_1274042_0_0_1"/>
<protein>
    <recommendedName>
        <fullName evidence="5">DUF834 domain-containing protein</fullName>
    </recommendedName>
</protein>
<dbReference type="EnsemblPlants" id="ORUFI01G37050.1">
    <property type="protein sequence ID" value="ORUFI01G37050.1"/>
    <property type="gene ID" value="ORUFI01G37050"/>
</dbReference>
<organism evidence="3 4">
    <name type="scientific">Oryza rufipogon</name>
    <name type="common">Brownbeard rice</name>
    <name type="synonym">Asian wild rice</name>
    <dbReference type="NCBI Taxonomy" id="4529"/>
    <lineage>
        <taxon>Eukaryota</taxon>
        <taxon>Viridiplantae</taxon>
        <taxon>Streptophyta</taxon>
        <taxon>Embryophyta</taxon>
        <taxon>Tracheophyta</taxon>
        <taxon>Spermatophyta</taxon>
        <taxon>Magnoliopsida</taxon>
        <taxon>Liliopsida</taxon>
        <taxon>Poales</taxon>
        <taxon>Poaceae</taxon>
        <taxon>BOP clade</taxon>
        <taxon>Oryzoideae</taxon>
        <taxon>Oryzeae</taxon>
        <taxon>Oryzinae</taxon>
        <taxon>Oryza</taxon>
    </lineage>
</organism>
<evidence type="ECO:0008006" key="5">
    <source>
        <dbReference type="Google" id="ProtNLM"/>
    </source>
</evidence>
<dbReference type="Proteomes" id="UP000008022">
    <property type="component" value="Unassembled WGS sequence"/>
</dbReference>
<evidence type="ECO:0000256" key="1">
    <source>
        <dbReference type="SAM" id="MobiDB-lite"/>
    </source>
</evidence>
<reference evidence="4" key="1">
    <citation type="submission" date="2013-06" db="EMBL/GenBank/DDBJ databases">
        <authorList>
            <person name="Zhao Q."/>
        </authorList>
    </citation>
    <scope>NUCLEOTIDE SEQUENCE</scope>
    <source>
        <strain evidence="4">cv. W1943</strain>
    </source>
</reference>
<feature type="chain" id="PRO_5002368658" description="DUF834 domain-containing protein" evidence="2">
    <location>
        <begin position="23"/>
        <end position="217"/>
    </location>
</feature>
<feature type="signal peptide" evidence="2">
    <location>
        <begin position="1"/>
        <end position="22"/>
    </location>
</feature>
<keyword evidence="4" id="KW-1185">Reference proteome</keyword>
<dbReference type="AlphaFoldDB" id="A0A0E0N3K9"/>
<proteinExistence type="predicted"/>
<reference evidence="3" key="2">
    <citation type="submission" date="2015-06" db="UniProtKB">
        <authorList>
            <consortium name="EnsemblPlants"/>
        </authorList>
    </citation>
    <scope>IDENTIFICATION</scope>
</reference>
<evidence type="ECO:0000313" key="3">
    <source>
        <dbReference type="EnsemblPlants" id="ORUFI01G37050.1"/>
    </source>
</evidence>
<feature type="compositionally biased region" description="Basic and acidic residues" evidence="1">
    <location>
        <begin position="144"/>
        <end position="156"/>
    </location>
</feature>
<keyword evidence="2" id="KW-0732">Signal</keyword>